<name>A0ABU6VXH8_9FABA</name>
<evidence type="ECO:0000313" key="3">
    <source>
        <dbReference type="Proteomes" id="UP001341840"/>
    </source>
</evidence>
<reference evidence="2 3" key="1">
    <citation type="journal article" date="2023" name="Plants (Basel)">
        <title>Bridging the Gap: Combining Genomics and Transcriptomics Approaches to Understand Stylosanthes scabra, an Orphan Legume from the Brazilian Caatinga.</title>
        <authorList>
            <person name="Ferreira-Neto J.R.C."/>
            <person name="da Silva M.D."/>
            <person name="Binneck E."/>
            <person name="de Melo N.F."/>
            <person name="da Silva R.H."/>
            <person name="de Melo A.L.T.M."/>
            <person name="Pandolfi V."/>
            <person name="Bustamante F.O."/>
            <person name="Brasileiro-Vidal A.C."/>
            <person name="Benko-Iseppon A.M."/>
        </authorList>
    </citation>
    <scope>NUCLEOTIDE SEQUENCE [LARGE SCALE GENOMIC DNA]</scope>
    <source>
        <tissue evidence="2">Leaves</tissue>
    </source>
</reference>
<comment type="caution">
    <text evidence="2">The sequence shown here is derived from an EMBL/GenBank/DDBJ whole genome shotgun (WGS) entry which is preliminary data.</text>
</comment>
<dbReference type="EMBL" id="JASCZI010153930">
    <property type="protein sequence ID" value="MED6177749.1"/>
    <property type="molecule type" value="Genomic_DNA"/>
</dbReference>
<dbReference type="Proteomes" id="UP001341840">
    <property type="component" value="Unassembled WGS sequence"/>
</dbReference>
<sequence length="62" mass="6888">MVQTCYSLEGRKLNTPSLGHGPKRDPNVKVTKGRTSSRFGHVTTWSKRELCKRSPSLSTTPS</sequence>
<organism evidence="2 3">
    <name type="scientific">Stylosanthes scabra</name>
    <dbReference type="NCBI Taxonomy" id="79078"/>
    <lineage>
        <taxon>Eukaryota</taxon>
        <taxon>Viridiplantae</taxon>
        <taxon>Streptophyta</taxon>
        <taxon>Embryophyta</taxon>
        <taxon>Tracheophyta</taxon>
        <taxon>Spermatophyta</taxon>
        <taxon>Magnoliopsida</taxon>
        <taxon>eudicotyledons</taxon>
        <taxon>Gunneridae</taxon>
        <taxon>Pentapetalae</taxon>
        <taxon>rosids</taxon>
        <taxon>fabids</taxon>
        <taxon>Fabales</taxon>
        <taxon>Fabaceae</taxon>
        <taxon>Papilionoideae</taxon>
        <taxon>50 kb inversion clade</taxon>
        <taxon>dalbergioids sensu lato</taxon>
        <taxon>Dalbergieae</taxon>
        <taxon>Pterocarpus clade</taxon>
        <taxon>Stylosanthes</taxon>
    </lineage>
</organism>
<proteinExistence type="predicted"/>
<protein>
    <submittedName>
        <fullName evidence="2">Uncharacterized protein</fullName>
    </submittedName>
</protein>
<gene>
    <name evidence="2" type="ORF">PIB30_101016</name>
</gene>
<feature type="region of interest" description="Disordered" evidence="1">
    <location>
        <begin position="1"/>
        <end position="39"/>
    </location>
</feature>
<accession>A0ABU6VXH8</accession>
<evidence type="ECO:0000256" key="1">
    <source>
        <dbReference type="SAM" id="MobiDB-lite"/>
    </source>
</evidence>
<feature type="non-terminal residue" evidence="2">
    <location>
        <position position="62"/>
    </location>
</feature>
<keyword evidence="3" id="KW-1185">Reference proteome</keyword>
<evidence type="ECO:0000313" key="2">
    <source>
        <dbReference type="EMBL" id="MED6177749.1"/>
    </source>
</evidence>